<evidence type="ECO:0000256" key="3">
    <source>
        <dbReference type="ARBA" id="ARBA00022781"/>
    </source>
</evidence>
<dbReference type="GO" id="GO:0046933">
    <property type="term" value="F:proton-transporting ATP synthase activity, rotational mechanism"/>
    <property type="evidence" value="ECO:0007669"/>
    <property type="project" value="UniProtKB-UniRule"/>
</dbReference>
<evidence type="ECO:0000256" key="7">
    <source>
        <dbReference type="HAMAP-Rule" id="MF_01416"/>
    </source>
</evidence>
<dbReference type="GO" id="GO:0005886">
    <property type="term" value="C:plasma membrane"/>
    <property type="evidence" value="ECO:0007669"/>
    <property type="project" value="UniProtKB-SubCell"/>
</dbReference>
<keyword evidence="2 7" id="KW-0813">Transport</keyword>
<protein>
    <recommendedName>
        <fullName evidence="7">ATP synthase subunit delta</fullName>
    </recommendedName>
    <alternativeName>
        <fullName evidence="7">ATP synthase F(1) sector subunit delta</fullName>
    </alternativeName>
    <alternativeName>
        <fullName evidence="7">F-type ATPase subunit delta</fullName>
        <shortName evidence="7">F-ATPase subunit delta</shortName>
    </alternativeName>
</protein>
<keyword evidence="7" id="KW-1003">Cell membrane</keyword>
<organism evidence="8 9">
    <name type="scientific">Leptospira ilyithenensis</name>
    <dbReference type="NCBI Taxonomy" id="2484901"/>
    <lineage>
        <taxon>Bacteria</taxon>
        <taxon>Pseudomonadati</taxon>
        <taxon>Spirochaetota</taxon>
        <taxon>Spirochaetia</taxon>
        <taxon>Leptospirales</taxon>
        <taxon>Leptospiraceae</taxon>
        <taxon>Leptospira</taxon>
    </lineage>
</organism>
<dbReference type="RefSeq" id="WP_135764190.1">
    <property type="nucleotide sequence ID" value="NZ_RQHV01000043.1"/>
</dbReference>
<evidence type="ECO:0000256" key="2">
    <source>
        <dbReference type="ARBA" id="ARBA00022448"/>
    </source>
</evidence>
<evidence type="ECO:0000256" key="1">
    <source>
        <dbReference type="ARBA" id="ARBA00004370"/>
    </source>
</evidence>
<dbReference type="OrthoDB" id="9802471at2"/>
<comment type="similarity">
    <text evidence="7">Belongs to the ATPase delta chain family.</text>
</comment>
<comment type="subcellular location">
    <subcellularLocation>
        <location evidence="7">Cell membrane</location>
        <topology evidence="7">Peripheral membrane protein</topology>
    </subcellularLocation>
    <subcellularLocation>
        <location evidence="1">Membrane</location>
    </subcellularLocation>
</comment>
<keyword evidence="4 7" id="KW-0406">Ion transport</keyword>
<keyword evidence="5 7" id="KW-0472">Membrane</keyword>
<keyword evidence="3 7" id="KW-0375">Hydrogen ion transport</keyword>
<comment type="function">
    <text evidence="7">F(1)F(0) ATP synthase produces ATP from ADP in the presence of a proton or sodium gradient. F-type ATPases consist of two structural domains, F(1) containing the extramembraneous catalytic core and F(0) containing the membrane proton channel, linked together by a central stalk and a peripheral stalk. During catalysis, ATP synthesis in the catalytic domain of F(1) is coupled via a rotary mechanism of the central stalk subunits to proton translocation.</text>
</comment>
<dbReference type="EMBL" id="RQHV01000043">
    <property type="protein sequence ID" value="TGN10559.1"/>
    <property type="molecule type" value="Genomic_DNA"/>
</dbReference>
<gene>
    <name evidence="7 8" type="primary">atpH</name>
    <name evidence="8" type="ORF">EHS11_09750</name>
</gene>
<evidence type="ECO:0000256" key="4">
    <source>
        <dbReference type="ARBA" id="ARBA00023065"/>
    </source>
</evidence>
<dbReference type="SUPFAM" id="SSF47928">
    <property type="entry name" value="N-terminal domain of the delta subunit of the F1F0-ATP synthase"/>
    <property type="match status" value="1"/>
</dbReference>
<keyword evidence="7" id="KW-0139">CF(1)</keyword>
<evidence type="ECO:0000313" key="8">
    <source>
        <dbReference type="EMBL" id="TGN10559.1"/>
    </source>
</evidence>
<dbReference type="AlphaFoldDB" id="A0A4R9LNZ5"/>
<dbReference type="InterPro" id="IPR026015">
    <property type="entry name" value="ATP_synth_OSCP/delta_N_sf"/>
</dbReference>
<evidence type="ECO:0000256" key="6">
    <source>
        <dbReference type="ARBA" id="ARBA00023310"/>
    </source>
</evidence>
<comment type="caution">
    <text evidence="8">The sequence shown here is derived from an EMBL/GenBank/DDBJ whole genome shotgun (WGS) entry which is preliminary data.</text>
</comment>
<keyword evidence="9" id="KW-1185">Reference proteome</keyword>
<dbReference type="GO" id="GO:0045259">
    <property type="term" value="C:proton-transporting ATP synthase complex"/>
    <property type="evidence" value="ECO:0007669"/>
    <property type="project" value="UniProtKB-KW"/>
</dbReference>
<keyword evidence="6 7" id="KW-0066">ATP synthesis</keyword>
<comment type="function">
    <text evidence="7">This protein is part of the stalk that links CF(0) to CF(1). It either transmits conformational changes from CF(0) to CF(1) or is implicated in proton conduction.</text>
</comment>
<dbReference type="NCBIfam" id="TIGR01145">
    <property type="entry name" value="ATP_synt_delta"/>
    <property type="match status" value="1"/>
</dbReference>
<proteinExistence type="inferred from homology"/>
<dbReference type="Pfam" id="PF00213">
    <property type="entry name" value="OSCP"/>
    <property type="match status" value="1"/>
</dbReference>
<evidence type="ECO:0000313" key="9">
    <source>
        <dbReference type="Proteomes" id="UP000298264"/>
    </source>
</evidence>
<accession>A0A4R9LNZ5</accession>
<dbReference type="InterPro" id="IPR000711">
    <property type="entry name" value="ATPase_OSCP/dsu"/>
</dbReference>
<evidence type="ECO:0000256" key="5">
    <source>
        <dbReference type="ARBA" id="ARBA00023136"/>
    </source>
</evidence>
<reference evidence="8" key="1">
    <citation type="journal article" date="2019" name="PLoS Negl. Trop. Dis.">
        <title>Revisiting the worldwide diversity of Leptospira species in the environment.</title>
        <authorList>
            <person name="Vincent A.T."/>
            <person name="Schiettekatte O."/>
            <person name="Bourhy P."/>
            <person name="Veyrier F.J."/>
            <person name="Picardeau M."/>
        </authorList>
    </citation>
    <scope>NUCLEOTIDE SEQUENCE [LARGE SCALE GENOMIC DNA]</scope>
    <source>
        <strain evidence="8">201400974</strain>
    </source>
</reference>
<dbReference type="PRINTS" id="PR00125">
    <property type="entry name" value="ATPASEDELTA"/>
</dbReference>
<dbReference type="HAMAP" id="MF_01416">
    <property type="entry name" value="ATP_synth_delta_bact"/>
    <property type="match status" value="1"/>
</dbReference>
<name>A0A4R9LNZ5_9LEPT</name>
<dbReference type="PANTHER" id="PTHR11910">
    <property type="entry name" value="ATP SYNTHASE DELTA CHAIN"/>
    <property type="match status" value="1"/>
</dbReference>
<dbReference type="Proteomes" id="UP000298264">
    <property type="component" value="Unassembled WGS sequence"/>
</dbReference>
<sequence length="189" mass="21203">MSRSQVSKVYATALLELARDANSLEATEEELAGIITAFFSDDSVRHYFLSPLVDPITKEKSAAKAVKGQTSEIVANFITLVIRKNRFLFLPAILEDFKEGVDVLSNRTSLKIYSKETLSTSEKERIAKAITSQFGRQLRVQEFLDPTLIGGFKLYVDDYLIDASIRFKLDGIEEALLQKKIPVGAMYEN</sequence>
<dbReference type="Gene3D" id="1.10.520.20">
    <property type="entry name" value="N-terminal domain of the delta subunit of the F1F0-ATP synthase"/>
    <property type="match status" value="1"/>
</dbReference>
<dbReference type="NCBIfam" id="NF009969">
    <property type="entry name" value="PRK13434.1"/>
    <property type="match status" value="1"/>
</dbReference>